<dbReference type="InterPro" id="IPR010281">
    <property type="entry name" value="DUF885"/>
</dbReference>
<accession>A0ABP6XK56</accession>
<evidence type="ECO:0000313" key="2">
    <source>
        <dbReference type="Proteomes" id="UP001500689"/>
    </source>
</evidence>
<dbReference type="Proteomes" id="UP001500689">
    <property type="component" value="Unassembled WGS sequence"/>
</dbReference>
<name>A0ABP6XK56_9PSEU</name>
<gene>
    <name evidence="1" type="ORF">GCM10022222_60160</name>
</gene>
<evidence type="ECO:0008006" key="3">
    <source>
        <dbReference type="Google" id="ProtNLM"/>
    </source>
</evidence>
<dbReference type="PANTHER" id="PTHR33361">
    <property type="entry name" value="GLR0591 PROTEIN"/>
    <property type="match status" value="1"/>
</dbReference>
<protein>
    <recommendedName>
        <fullName evidence="3">DUF885 domain-containing protein</fullName>
    </recommendedName>
</protein>
<comment type="caution">
    <text evidence="1">The sequence shown here is derived from an EMBL/GenBank/DDBJ whole genome shotgun (WGS) entry which is preliminary data.</text>
</comment>
<reference evidence="2" key="1">
    <citation type="journal article" date="2019" name="Int. J. Syst. Evol. Microbiol.">
        <title>The Global Catalogue of Microorganisms (GCM) 10K type strain sequencing project: providing services to taxonomists for standard genome sequencing and annotation.</title>
        <authorList>
            <consortium name="The Broad Institute Genomics Platform"/>
            <consortium name="The Broad Institute Genome Sequencing Center for Infectious Disease"/>
            <person name="Wu L."/>
            <person name="Ma J."/>
        </authorList>
    </citation>
    <scope>NUCLEOTIDE SEQUENCE [LARGE SCALE GENOMIC DNA]</scope>
    <source>
        <strain evidence="2">JCM 16898</strain>
    </source>
</reference>
<dbReference type="EMBL" id="BAAAZN010000015">
    <property type="protein sequence ID" value="GAA3568191.1"/>
    <property type="molecule type" value="Genomic_DNA"/>
</dbReference>
<dbReference type="Pfam" id="PF05960">
    <property type="entry name" value="DUF885"/>
    <property type="match status" value="2"/>
</dbReference>
<dbReference type="PANTHER" id="PTHR33361:SF2">
    <property type="entry name" value="DUF885 DOMAIN-CONTAINING PROTEIN"/>
    <property type="match status" value="1"/>
</dbReference>
<proteinExistence type="predicted"/>
<organism evidence="1 2">
    <name type="scientific">Amycolatopsis ultiminotia</name>
    <dbReference type="NCBI Taxonomy" id="543629"/>
    <lineage>
        <taxon>Bacteria</taxon>
        <taxon>Bacillati</taxon>
        <taxon>Actinomycetota</taxon>
        <taxon>Actinomycetes</taxon>
        <taxon>Pseudonocardiales</taxon>
        <taxon>Pseudonocardiaceae</taxon>
        <taxon>Amycolatopsis</taxon>
    </lineage>
</organism>
<sequence length="1107" mass="121077">MTDVSALADEFVGELFDFEPLSAAVTGVRPDAPGLGDPGAAAEAAHRERLVAVRERADAAGPEGLGAADRVTREVLISSIEGRLDQLDSRFAEFTVSDFFVAPAASLLTVLPMIAVSPGASAEAHLGRLAAIPEYLRAFAQRHRDGIAAGRLPIERLVRGAIAHLDRYLAEPASDPLLRQPPPDEEFAARRAQLLREVVHPGFREYRDVLEAEVLPHGRPDDRAGVSWLPGGDEIYARLVRMHTTSARTPQELHETGLAVIEGQLGQYRELGERVFGTRELPEIFDRLRTDPKLRWTSAEELLDTARAAITRAAEEAPKWFGHIPQHPWTVEAVPEDAAPGAPPAYYLRPAADGSRPGTYFANTHQATERFRHTAEATAFHEAIPGHHFQLSAALDLTDLPLLRRVNDFTAYAEGWGLYAERLAEEMGLYSGDVARLGMLTLESMRAGRLVVDTGLHALGWSRQQAVEYLVEHTPMALVEIEAEVDRYLGYPGQALAYLVGRLEIQRIRTAAQARLGSRFDIRGFHDAVLSGGSLPLSVLDTVVAEWVAGHGDTVNGLADELVELDFERNPLERTIYGVPGDHSKLPDPSLAAAQRHRGAYDALARRAEAIDPAGLDRSEVVTREVILAHTRGVIERIDSRLAGFAVSDGFSSPALNLLMDLPPLVPDDEDKARGYLSRLAAIGGYLDAVIEAQRAAAAEGLVPPDFLVRIGIGYVERYLAAASGDPFLVTPKVEVAGFAGERDRLLAEVVRPAYRRYRDFLAEELLPVAKPGTEPGIGHLPGGAERYQGLIRAETTTERTAEELHETGLAVIEGQLGEYRELGERVFGTRELPEIFEHLRSDPALRWRDGEELLDAARAAVERAESVAPQWFSRTPAARCVVAPVPEADAASGTIAYYLPATLDGSRPGTYYANTHEASSRPRYTSEAIAFHEAVPGHHFQLSFAQELTDLPLLRRVVMFTAYAEGWGLYTERLADEMGLYSGDVARLGMLTMESMRAGRLVVDTGLHALGWSRQQAVEYLVAHTPMARLEIEAEIDRYVANPGQALGYLVGRLEIQRVRAEAERALGDRFDLRGFHDVVLSHGGLPLSALDTLVGEWIATRGTGT</sequence>
<evidence type="ECO:0000313" key="1">
    <source>
        <dbReference type="EMBL" id="GAA3568191.1"/>
    </source>
</evidence>
<dbReference type="RefSeq" id="WP_344865830.1">
    <property type="nucleotide sequence ID" value="NZ_BAAAZN010000015.1"/>
</dbReference>
<keyword evidence="2" id="KW-1185">Reference proteome</keyword>